<dbReference type="Proteomes" id="UP000028780">
    <property type="component" value="Chromosome"/>
</dbReference>
<keyword evidence="4" id="KW-1185">Reference proteome</keyword>
<dbReference type="HOGENOM" id="CLU_1287934_0_0_11"/>
<reference evidence="3 5" key="2">
    <citation type="submission" date="2017-06" db="EMBL/GenBank/DDBJ databases">
        <authorList>
            <consortium name="Pathogen Informatics"/>
        </authorList>
    </citation>
    <scope>NUCLEOTIDE SEQUENCE [LARGE SCALE GENOMIC DNA]</scope>
    <source>
        <strain evidence="3 5">NCTC13015</strain>
    </source>
</reference>
<accession>A0A076NND1</accession>
<feature type="domain" description="Mycothiol-dependent maleylpyruvate isomerase metal-binding" evidence="1">
    <location>
        <begin position="13"/>
        <end position="89"/>
    </location>
</feature>
<evidence type="ECO:0000259" key="1">
    <source>
        <dbReference type="Pfam" id="PF11716"/>
    </source>
</evidence>
<dbReference type="Pfam" id="PF11716">
    <property type="entry name" value="MDMPI_N"/>
    <property type="match status" value="1"/>
</dbReference>
<organism evidence="2 4">
    <name type="scientific">Corynebacterium imitans</name>
    <dbReference type="NCBI Taxonomy" id="156978"/>
    <lineage>
        <taxon>Bacteria</taxon>
        <taxon>Bacillati</taxon>
        <taxon>Actinomycetota</taxon>
        <taxon>Actinomycetes</taxon>
        <taxon>Mycobacteriales</taxon>
        <taxon>Corynebacteriaceae</taxon>
        <taxon>Corynebacterium</taxon>
    </lineage>
</organism>
<dbReference type="Proteomes" id="UP000215374">
    <property type="component" value="Chromosome 1"/>
</dbReference>
<dbReference type="OrthoDB" id="3268903at2"/>
<dbReference type="STRING" id="156978.CIMIT_07460"/>
<dbReference type="AlphaFoldDB" id="A0A076NND1"/>
<sequence>MSFASSEREKLGALLLELGPDAPTLLDGWRTRDLAAHLYVREQRLPWIAGAFVQALAKGLDREMEAAKRRPYEEVVADWLSGANPVVSALFGPANEGEHFIHHEDVRRAQENPEPRELSAATQAKLLKLAKRYGKMTLRKAPVPVILTPEHLPPVTLGERAGVADKGNRVVRVFGAPAELLLWVTGRTSAAQVRVDGADLLAGYDITLG</sequence>
<dbReference type="NCBIfam" id="TIGR03085">
    <property type="entry name" value="TIGR03085 family metal-binding protein"/>
    <property type="match status" value="1"/>
</dbReference>
<dbReference type="EMBL" id="CP009211">
    <property type="protein sequence ID" value="AIJ33761.1"/>
    <property type="molecule type" value="Genomic_DNA"/>
</dbReference>
<dbReference type="InterPro" id="IPR017519">
    <property type="entry name" value="CHP03085"/>
</dbReference>
<dbReference type="NCBIfam" id="TIGR03083">
    <property type="entry name" value="maleylpyruvate isomerase family mycothiol-dependent enzyme"/>
    <property type="match status" value="1"/>
</dbReference>
<dbReference type="InterPro" id="IPR024344">
    <property type="entry name" value="MDMPI_metal-binding"/>
</dbReference>
<protein>
    <recommendedName>
        <fullName evidence="1">Mycothiol-dependent maleylpyruvate isomerase metal-binding domain-containing protein</fullName>
    </recommendedName>
</protein>
<dbReference type="RefSeq" id="WP_038591106.1">
    <property type="nucleotide sequence ID" value="NZ_CP009211.1"/>
</dbReference>
<gene>
    <name evidence="2" type="ORF">CIMIT_07460</name>
    <name evidence="3" type="ORF">SAMEA4535761_01553</name>
</gene>
<evidence type="ECO:0000313" key="4">
    <source>
        <dbReference type="Proteomes" id="UP000028780"/>
    </source>
</evidence>
<evidence type="ECO:0000313" key="2">
    <source>
        <dbReference type="EMBL" id="AIJ33761.1"/>
    </source>
</evidence>
<evidence type="ECO:0000313" key="3">
    <source>
        <dbReference type="EMBL" id="SNV74935.1"/>
    </source>
</evidence>
<dbReference type="KEGG" id="cii:CIMIT_07460"/>
<reference evidence="2 4" key="1">
    <citation type="submission" date="2014-08" db="EMBL/GenBank/DDBJ databases">
        <title>Complete genome sequence of Corynebacterium imitans DSM 44264, isolated from a five-month-old boy with suspected pharyngeal diphtheria.</title>
        <authorList>
            <person name="Mollmann S."/>
            <person name="Albersmeier A."/>
            <person name="Ruckert C."/>
            <person name="Tauch A."/>
        </authorList>
    </citation>
    <scope>NUCLEOTIDE SEQUENCE [LARGE SCALE GENOMIC DNA]</scope>
    <source>
        <strain evidence="2 4">DSM 44264</strain>
    </source>
</reference>
<dbReference type="InterPro" id="IPR034660">
    <property type="entry name" value="DinB/YfiT-like"/>
</dbReference>
<dbReference type="InterPro" id="IPR017517">
    <property type="entry name" value="Maleyloyr_isom"/>
</dbReference>
<evidence type="ECO:0000313" key="5">
    <source>
        <dbReference type="Proteomes" id="UP000215374"/>
    </source>
</evidence>
<dbReference type="EMBL" id="LT906467">
    <property type="protein sequence ID" value="SNV74935.1"/>
    <property type="molecule type" value="Genomic_DNA"/>
</dbReference>
<proteinExistence type="predicted"/>
<dbReference type="SUPFAM" id="SSF109854">
    <property type="entry name" value="DinB/YfiT-like putative metalloenzymes"/>
    <property type="match status" value="1"/>
</dbReference>
<dbReference type="GO" id="GO:0046872">
    <property type="term" value="F:metal ion binding"/>
    <property type="evidence" value="ECO:0007669"/>
    <property type="project" value="InterPro"/>
</dbReference>
<name>A0A076NND1_9CORY</name>
<dbReference type="eggNOG" id="COG0243">
    <property type="taxonomic scope" value="Bacteria"/>
</dbReference>